<protein>
    <submittedName>
        <fullName evidence="2">Uncharacterized protein</fullName>
    </submittedName>
</protein>
<comment type="caution">
    <text evidence="2">The sequence shown here is derived from an EMBL/GenBank/DDBJ whole genome shotgun (WGS) entry which is preliminary data.</text>
</comment>
<evidence type="ECO:0000313" key="3">
    <source>
        <dbReference type="Proteomes" id="UP000094570"/>
    </source>
</evidence>
<sequence length="190" mass="21935">MGYLRYYFVALLLSVSAFLTLFFLFFWSIRCESSALLSWQVVEDRAGVLSGQGESLQKFYVILKTPTTILLRTKIDGNAQVPEHLRKSKYLYISQADCSYLRVYVNSQFIGSVGLHEKRTGHFWYQPFLFELPSDTEEITIVMSGIYGLGIDFGAFLVDERGAKRFNLIFRLCVSDTWIFVFWHGEEACL</sequence>
<name>A0A1E3G1V1_9BACT</name>
<feature type="transmembrane region" description="Helical" evidence="1">
    <location>
        <begin position="6"/>
        <end position="27"/>
    </location>
</feature>
<dbReference type="OrthoDB" id="39278at2"/>
<keyword evidence="1" id="KW-1133">Transmembrane helix</keyword>
<keyword evidence="3" id="KW-1185">Reference proteome</keyword>
<reference evidence="3" key="1">
    <citation type="submission" date="2016-04" db="EMBL/GenBank/DDBJ databases">
        <title>The genome sequence project of a novel Fervidobacterium isolate from a hot spring in Thailand.</title>
        <authorList>
            <person name="Gonzalez J.M."/>
            <person name="Cuecas A."/>
            <person name="Kanoksilapatham W."/>
        </authorList>
    </citation>
    <scope>NUCLEOTIDE SEQUENCE [LARGE SCALE GENOMIC DNA]</scope>
    <source>
        <strain evidence="3">FC2004</strain>
    </source>
</reference>
<dbReference type="STRING" id="1008305.A4H02_08460"/>
<dbReference type="RefSeq" id="WP_069293749.1">
    <property type="nucleotide sequence ID" value="NZ_CP140110.1"/>
</dbReference>
<evidence type="ECO:0000256" key="1">
    <source>
        <dbReference type="SAM" id="Phobius"/>
    </source>
</evidence>
<evidence type="ECO:0000313" key="2">
    <source>
        <dbReference type="EMBL" id="ODN29833.1"/>
    </source>
</evidence>
<keyword evidence="1" id="KW-0812">Transmembrane</keyword>
<dbReference type="Proteomes" id="UP000094570">
    <property type="component" value="Unassembled WGS sequence"/>
</dbReference>
<organism evidence="2 3">
    <name type="scientific">Fervidobacterium thailandense</name>
    <dbReference type="NCBI Taxonomy" id="1008305"/>
    <lineage>
        <taxon>Bacteria</taxon>
        <taxon>Thermotogati</taxon>
        <taxon>Thermotogota</taxon>
        <taxon>Thermotogae</taxon>
        <taxon>Thermotogales</taxon>
        <taxon>Fervidobacteriaceae</taxon>
        <taxon>Fervidobacterium</taxon>
    </lineage>
</organism>
<proteinExistence type="predicted"/>
<dbReference type="EMBL" id="LWAF01000017">
    <property type="protein sequence ID" value="ODN29833.1"/>
    <property type="molecule type" value="Genomic_DNA"/>
</dbReference>
<gene>
    <name evidence="2" type="ORF">A4H02_08460</name>
</gene>
<accession>A0A1E3G1V1</accession>
<dbReference type="AlphaFoldDB" id="A0A1E3G1V1"/>
<keyword evidence="1" id="KW-0472">Membrane</keyword>